<evidence type="ECO:0000313" key="1">
    <source>
        <dbReference type="EMBL" id="WGZ94777.1"/>
    </source>
</evidence>
<dbReference type="PROSITE" id="PS51257">
    <property type="entry name" value="PROKAR_LIPOPROTEIN"/>
    <property type="match status" value="1"/>
</dbReference>
<protein>
    <submittedName>
        <fullName evidence="1">Uncharacterized protein</fullName>
    </submittedName>
</protein>
<dbReference type="Proteomes" id="UP001301326">
    <property type="component" value="Chromosome"/>
</dbReference>
<dbReference type="KEGG" id="tput:QJT81_01935"/>
<reference evidence="1" key="2">
    <citation type="submission" date="2023-04" db="EMBL/GenBank/DDBJ databases">
        <authorList>
            <person name="Beletskiy A.V."/>
            <person name="Mardanov A.V."/>
            <person name="Ravin N.V."/>
        </authorList>
    </citation>
    <scope>NUCLEOTIDE SEQUENCE</scope>
    <source>
        <strain evidence="1">GKL-02</strain>
    </source>
</reference>
<accession>A0AA95HCF2</accession>
<sequence>MLRHVRLGGFLLLTSIVAGCGTPSSPKVEMSAAEAEANRAYLNSIQQEDRDIAQVERMREVEAVVAIEKARQPYVIVR</sequence>
<reference evidence="1" key="1">
    <citation type="journal article" date="2023" name="Int. J. Mol. Sci.">
        <title>Metagenomics Revealed a New Genus 'Candidatus Thiocaldithrix dubininis' gen. nov., sp. nov. and a New Species 'Candidatus Thiothrix putei' sp. nov. in the Family Thiotrichaceae, Some Members of Which Have Traits of Both Na+- and H+-Motive Energetics.</title>
        <authorList>
            <person name="Ravin N.V."/>
            <person name="Muntyan M.S."/>
            <person name="Smolyakov D.D."/>
            <person name="Rudenko T.S."/>
            <person name="Beletsky A.V."/>
            <person name="Mardanov A.V."/>
            <person name="Grabovich M.Y."/>
        </authorList>
    </citation>
    <scope>NUCLEOTIDE SEQUENCE</scope>
    <source>
        <strain evidence="1">GKL-02</strain>
    </source>
</reference>
<name>A0AA95HCF2_9GAMM</name>
<dbReference type="AlphaFoldDB" id="A0AA95HCF2"/>
<organism evidence="1">
    <name type="scientific">Candidatus Thiothrix putei</name>
    <dbReference type="NCBI Taxonomy" id="3080811"/>
    <lineage>
        <taxon>Bacteria</taxon>
        <taxon>Pseudomonadati</taxon>
        <taxon>Pseudomonadota</taxon>
        <taxon>Gammaproteobacteria</taxon>
        <taxon>Thiotrichales</taxon>
        <taxon>Thiotrichaceae</taxon>
        <taxon>Thiothrix</taxon>
    </lineage>
</organism>
<gene>
    <name evidence="1" type="ORF">QJT81_01935</name>
</gene>
<proteinExistence type="predicted"/>
<dbReference type="EMBL" id="CP124756">
    <property type="protein sequence ID" value="WGZ94777.1"/>
    <property type="molecule type" value="Genomic_DNA"/>
</dbReference>